<dbReference type="Proteomes" id="UP000007148">
    <property type="component" value="Unassembled WGS sequence"/>
</dbReference>
<evidence type="ECO:0000313" key="3">
    <source>
        <dbReference type="EMBL" id="CCA73589.1"/>
    </source>
</evidence>
<comment type="caution">
    <text evidence="3">The sequence shown here is derived from an EMBL/GenBank/DDBJ whole genome shotgun (WGS) entry which is preliminary data.</text>
</comment>
<feature type="region of interest" description="Disordered" evidence="1">
    <location>
        <begin position="145"/>
        <end position="176"/>
    </location>
</feature>
<feature type="region of interest" description="Disordered" evidence="1">
    <location>
        <begin position="408"/>
        <end position="447"/>
    </location>
</feature>
<accession>G4TQJ4</accession>
<keyword evidence="2" id="KW-1133">Transmembrane helix</keyword>
<dbReference type="InParanoid" id="G4TQJ4"/>
<keyword evidence="4" id="KW-1185">Reference proteome</keyword>
<feature type="region of interest" description="Disordered" evidence="1">
    <location>
        <begin position="495"/>
        <end position="524"/>
    </location>
</feature>
<name>G4TQJ4_SERID</name>
<evidence type="ECO:0000256" key="1">
    <source>
        <dbReference type="SAM" id="MobiDB-lite"/>
    </source>
</evidence>
<sequence>MATLGTRSVSLSPNSASRTSTTIRTNAVLSFNPPPSSQVVETAHQVVGTLSSYEADATTTRAKGPSRVAIAVGVVLAILAVTSIFVSLFLFLKSRRRHRTYSGDLHSASPFTHRRVHLDPGKKMAPVKIHVKRVHDWSDAEHVPVMPKGVGTSGSAERHRPFRVPRKLPPSISSSIQVPSMPELVSEEHSEGASTFTLPATPTLQKPIREVGNSKLNESSSKGVGIPVEDSNGQSRATSPIPIPGVHGQLPSSFALEAETRNTPLHQPIPSVDHVQAITASTPTGPEPKSTTSPNSPSACLHGPFAVDSQSGLTTSITGSMPYFGSVPAARFRRNACTHTMSDIGSSQGVKIGFVPNNIPLVNYPRSHEGAVSARGSIHSVMNAAHGESLYKMRPQAVWHPHLGLKKARSAEAMPTHRTRSSGSYEAPESSLPSRSRTPIRRPPRKEVPRRLIAELEREIGGPSLGDMAEQGRLVALSGSSAELKDNLVLDRLPSSTPMPIVDTKRRGPRPRSSSHGQFTTTMF</sequence>
<dbReference type="AlphaFoldDB" id="G4TQJ4"/>
<evidence type="ECO:0000313" key="4">
    <source>
        <dbReference type="Proteomes" id="UP000007148"/>
    </source>
</evidence>
<keyword evidence="2" id="KW-0472">Membrane</keyword>
<keyword evidence="2" id="KW-0812">Transmembrane</keyword>
<proteinExistence type="predicted"/>
<dbReference type="CDD" id="cd12087">
    <property type="entry name" value="TM_EGFR-like"/>
    <property type="match status" value="1"/>
</dbReference>
<protein>
    <submittedName>
        <fullName evidence="3">Uncharacterized protein</fullName>
    </submittedName>
</protein>
<evidence type="ECO:0000256" key="2">
    <source>
        <dbReference type="SAM" id="Phobius"/>
    </source>
</evidence>
<dbReference type="HOGENOM" id="CLU_519821_0_0_1"/>
<reference evidence="3 4" key="1">
    <citation type="journal article" date="2011" name="PLoS Pathog.">
        <title>Endophytic Life Strategies Decoded by Genome and Transcriptome Analyses of the Mutualistic Root Symbiont Piriformospora indica.</title>
        <authorList>
            <person name="Zuccaro A."/>
            <person name="Lahrmann U."/>
            <person name="Guldener U."/>
            <person name="Langen G."/>
            <person name="Pfiffi S."/>
            <person name="Biedenkopf D."/>
            <person name="Wong P."/>
            <person name="Samans B."/>
            <person name="Grimm C."/>
            <person name="Basiewicz M."/>
            <person name="Murat C."/>
            <person name="Martin F."/>
            <person name="Kogel K.H."/>
        </authorList>
    </citation>
    <scope>NUCLEOTIDE SEQUENCE [LARGE SCALE GENOMIC DNA]</scope>
    <source>
        <strain evidence="3 4">DSM 11827</strain>
    </source>
</reference>
<gene>
    <name evidence="3" type="ORF">PIIN_07541</name>
</gene>
<feature type="transmembrane region" description="Helical" evidence="2">
    <location>
        <begin position="68"/>
        <end position="92"/>
    </location>
</feature>
<dbReference type="EMBL" id="CAFZ01000236">
    <property type="protein sequence ID" value="CCA73589.1"/>
    <property type="molecule type" value="Genomic_DNA"/>
</dbReference>
<organism evidence="3 4">
    <name type="scientific">Serendipita indica (strain DSM 11827)</name>
    <name type="common">Root endophyte fungus</name>
    <name type="synonym">Piriformospora indica</name>
    <dbReference type="NCBI Taxonomy" id="1109443"/>
    <lineage>
        <taxon>Eukaryota</taxon>
        <taxon>Fungi</taxon>
        <taxon>Dikarya</taxon>
        <taxon>Basidiomycota</taxon>
        <taxon>Agaricomycotina</taxon>
        <taxon>Agaricomycetes</taxon>
        <taxon>Sebacinales</taxon>
        <taxon>Serendipitaceae</taxon>
        <taxon>Serendipita</taxon>
    </lineage>
</organism>
<dbReference type="OrthoDB" id="10397536at2759"/>
<feature type="region of interest" description="Disordered" evidence="1">
    <location>
        <begin position="214"/>
        <end position="235"/>
    </location>
</feature>